<gene>
    <name evidence="1" type="ORF">KL86SPO_70147</name>
</gene>
<evidence type="ECO:0000313" key="1">
    <source>
        <dbReference type="EMBL" id="SCM83289.1"/>
    </source>
</evidence>
<organism evidence="1">
    <name type="scientific">uncultured Sporomusa sp</name>
    <dbReference type="NCBI Taxonomy" id="307249"/>
    <lineage>
        <taxon>Bacteria</taxon>
        <taxon>Bacillati</taxon>
        <taxon>Bacillota</taxon>
        <taxon>Negativicutes</taxon>
        <taxon>Selenomonadales</taxon>
        <taxon>Sporomusaceae</taxon>
        <taxon>Sporomusa</taxon>
        <taxon>environmental samples</taxon>
    </lineage>
</organism>
<protein>
    <submittedName>
        <fullName evidence="1">Uncharacterized protein</fullName>
    </submittedName>
</protein>
<sequence>MESFAASRRRAPQWITDSGDASKAVYFVVTAKVFNLQQIEQYVSLKHREVPFEQVQTGLYLQKKSVNSRFFFLF</sequence>
<reference evidence="1" key="1">
    <citation type="submission" date="2016-08" db="EMBL/GenBank/DDBJ databases">
        <authorList>
            <person name="Seilhamer J.J."/>
        </authorList>
    </citation>
    <scope>NUCLEOTIDE SEQUENCE</scope>
    <source>
        <strain evidence="1">86</strain>
    </source>
</reference>
<dbReference type="AlphaFoldDB" id="A0A212M0X2"/>
<dbReference type="EMBL" id="FMJE01000007">
    <property type="protein sequence ID" value="SCM83289.1"/>
    <property type="molecule type" value="Genomic_DNA"/>
</dbReference>
<accession>A0A212M0X2</accession>
<proteinExistence type="predicted"/>
<name>A0A212M0X2_9FIRM</name>